<dbReference type="Proteomes" id="UP000593892">
    <property type="component" value="Chromosome"/>
</dbReference>
<dbReference type="EMBL" id="CP063849">
    <property type="protein sequence ID" value="QOY85162.1"/>
    <property type="molecule type" value="Genomic_DNA"/>
</dbReference>
<dbReference type="PANTHER" id="PTHR43585">
    <property type="entry name" value="FUMIPYRROLE BIOSYNTHESIS PROTEIN C"/>
    <property type="match status" value="1"/>
</dbReference>
<feature type="domain" description="ATP-grasp" evidence="5">
    <location>
        <begin position="109"/>
        <end position="313"/>
    </location>
</feature>
<dbReference type="InterPro" id="IPR011761">
    <property type="entry name" value="ATP-grasp"/>
</dbReference>
<organism evidence="6 7">
    <name type="scientific">Paludibaculum fermentans</name>
    <dbReference type="NCBI Taxonomy" id="1473598"/>
    <lineage>
        <taxon>Bacteria</taxon>
        <taxon>Pseudomonadati</taxon>
        <taxon>Acidobacteriota</taxon>
        <taxon>Terriglobia</taxon>
        <taxon>Bryobacterales</taxon>
        <taxon>Bryobacteraceae</taxon>
        <taxon>Paludibaculum</taxon>
    </lineage>
</organism>
<evidence type="ECO:0000256" key="1">
    <source>
        <dbReference type="ARBA" id="ARBA00022598"/>
    </source>
</evidence>
<protein>
    <submittedName>
        <fullName evidence="6">ATP-grasp domain-containing protein</fullName>
    </submittedName>
</protein>
<dbReference type="PANTHER" id="PTHR43585:SF2">
    <property type="entry name" value="ATP-GRASP ENZYME FSQD"/>
    <property type="match status" value="1"/>
</dbReference>
<reference evidence="6 7" key="1">
    <citation type="submission" date="2020-10" db="EMBL/GenBank/DDBJ databases">
        <title>Complete genome sequence of Paludibaculum fermentans P105T, a facultatively anaerobic acidobacterium capable of dissimilatory Fe(III) reduction.</title>
        <authorList>
            <person name="Dedysh S.N."/>
            <person name="Beletsky A.V."/>
            <person name="Kulichevskaya I.S."/>
            <person name="Mardanov A.V."/>
            <person name="Ravin N.V."/>
        </authorList>
    </citation>
    <scope>NUCLEOTIDE SEQUENCE [LARGE SCALE GENOMIC DNA]</scope>
    <source>
        <strain evidence="6 7">P105</strain>
    </source>
</reference>
<dbReference type="RefSeq" id="WP_194446832.1">
    <property type="nucleotide sequence ID" value="NZ_CP063849.1"/>
</dbReference>
<name>A0A7S7SGS8_PALFE</name>
<keyword evidence="2 4" id="KW-0547">Nucleotide-binding</keyword>
<evidence type="ECO:0000256" key="4">
    <source>
        <dbReference type="PROSITE-ProRule" id="PRU00409"/>
    </source>
</evidence>
<evidence type="ECO:0000256" key="2">
    <source>
        <dbReference type="ARBA" id="ARBA00022741"/>
    </source>
</evidence>
<dbReference type="GO" id="GO:0016874">
    <property type="term" value="F:ligase activity"/>
    <property type="evidence" value="ECO:0007669"/>
    <property type="project" value="UniProtKB-KW"/>
</dbReference>
<keyword evidence="3 4" id="KW-0067">ATP-binding</keyword>
<accession>A0A7S7SGS8</accession>
<dbReference type="InterPro" id="IPR040570">
    <property type="entry name" value="LAL_C2"/>
</dbReference>
<dbReference type="AlphaFoldDB" id="A0A7S7SGS8"/>
<evidence type="ECO:0000256" key="3">
    <source>
        <dbReference type="ARBA" id="ARBA00022840"/>
    </source>
</evidence>
<dbReference type="PROSITE" id="PS50975">
    <property type="entry name" value="ATP_GRASP"/>
    <property type="match status" value="1"/>
</dbReference>
<dbReference type="GO" id="GO:0005524">
    <property type="term" value="F:ATP binding"/>
    <property type="evidence" value="ECO:0007669"/>
    <property type="project" value="UniProtKB-UniRule"/>
</dbReference>
<dbReference type="Pfam" id="PF18603">
    <property type="entry name" value="LAL_C2"/>
    <property type="match status" value="1"/>
</dbReference>
<dbReference type="Pfam" id="PF13535">
    <property type="entry name" value="ATP-grasp_4"/>
    <property type="match status" value="1"/>
</dbReference>
<evidence type="ECO:0000313" key="7">
    <source>
        <dbReference type="Proteomes" id="UP000593892"/>
    </source>
</evidence>
<dbReference type="KEGG" id="pfer:IRI77_20210"/>
<keyword evidence="1" id="KW-0436">Ligase</keyword>
<dbReference type="SUPFAM" id="SSF56059">
    <property type="entry name" value="Glutathione synthetase ATP-binding domain-like"/>
    <property type="match status" value="1"/>
</dbReference>
<evidence type="ECO:0000313" key="6">
    <source>
        <dbReference type="EMBL" id="QOY85162.1"/>
    </source>
</evidence>
<sequence>MKILIVASKLGYQTRSFQEAATRLGLEAVLATDRCGSLDDPWGDHAFPLKFHQPADSAERLAREITGIAGIVAVGDLPAVAAAHIAARLSLPFHPPDAVEAAGNKYLARERFAAAGLPVPTFYRVPLATAPADACLQAPWPCVLKPLGLSGSRGVIRANNPDEFVAAFERIRNLLNAPELLRHRHPALGFIQIEEYIPGREFALEGLMTRGKLQTLAIFDKPDPLEGPFFEETLYVTPSREPREAQAAMHEAIQSAAAALGLTDGPIHSELRWNDSGAWVLEVAARPIGGLCARVLTFNGGTPLEQVILRHALGQPLEALALDGPASGVMMIPIPRNGLYEGCSGVEAALAVAGMEGVEITAQPGQRFQQLPEGSSYLGFLFAKGPGPAEVESSLRQAHSRLQFQFATALPVMAKPQRSAL</sequence>
<dbReference type="GO" id="GO:0046872">
    <property type="term" value="F:metal ion binding"/>
    <property type="evidence" value="ECO:0007669"/>
    <property type="project" value="InterPro"/>
</dbReference>
<proteinExistence type="predicted"/>
<dbReference type="InterPro" id="IPR052032">
    <property type="entry name" value="ATP-dep_AA_Ligase"/>
</dbReference>
<evidence type="ECO:0000259" key="5">
    <source>
        <dbReference type="PROSITE" id="PS50975"/>
    </source>
</evidence>
<dbReference type="Gene3D" id="3.30.470.20">
    <property type="entry name" value="ATP-grasp fold, B domain"/>
    <property type="match status" value="1"/>
</dbReference>
<keyword evidence="7" id="KW-1185">Reference proteome</keyword>
<gene>
    <name evidence="6" type="ORF">IRI77_20210</name>
</gene>